<dbReference type="Gene3D" id="3.90.640.10">
    <property type="entry name" value="Actin, Chain A, domain 4"/>
    <property type="match status" value="1"/>
</dbReference>
<dbReference type="Proteomes" id="UP000677668">
    <property type="component" value="Chromosome 2"/>
</dbReference>
<dbReference type="PRINTS" id="PR00301">
    <property type="entry name" value="HEATSHOCK70"/>
</dbReference>
<dbReference type="PROSITE" id="PS00297">
    <property type="entry name" value="HSP70_1"/>
    <property type="match status" value="1"/>
</dbReference>
<dbReference type="InterPro" id="IPR013126">
    <property type="entry name" value="Hsp_70_fam"/>
</dbReference>
<dbReference type="SUPFAM" id="SSF48452">
    <property type="entry name" value="TPR-like"/>
    <property type="match status" value="1"/>
</dbReference>
<sequence length="805" mass="88858">MRWNCLPPQATSLALPKAPVRVIGIDLGTTNSTLAEILWSPDTKEALLARCLEVEQPTSTGPYIHVLVPSVVAIHANHVLVGEGAKRLRANTSLRRNRDIFYECKNDIGTRRTYHMAPEGFRSAAEIGGKVLAFLKAAAQESNPIPPTRTVVTVPASFQIAQRRDTLRAAEMAGLKMAGGDLLDEPVAAFLDYLISHQADFLRATTGNSNLVVFDFGGGTCDVAVFRFNPKGPSGGMEISPLSVSRYHRLGGGDIDTAIVHQVLIPQLVKQARLADTDLSYEDRKLHIEPALLSVAESLKIGLCMEISRLQGFGKYQSAAKTDVVKTQPGVYPCPCPGRDLKLESPHLTAAQFETVLEPFLDTELLYAKETEYQLTCSIFAPLQDALERAGLRPSEVNLCLLVGGSSLIPQVKTAVAGYFRAARVLTYEDRESNQVAVARGAAYHALALALFNRSLIQPVAPDSIAIRTTSGPLTIVPQGAQLPFPDPDKFGEHLSLAVPKTAIVGAVTLRVEIVAGAEARPIFIGQWEIQGPVKAGEPLRLRFHYDENQVLHLELTLRDQPDARPFACTIENPLTNVVNPHPPIRQRIDETEEDLRTGKIPGHRVPEVLVSLADDYYELGQIDKSIFYLQRALQQKGRPDADILNQLGICYGEKGDWARQEKAYREAFAAEPHDPAPLFNLALSQFRRKQFSQAADTIQTALEHNGKGPYFVLAAQIYQKLNRHQDVSSALKEAFEHFDPVPTLDDWELNWYGKAALMAGDEDRIRQVGNEQMRRKRRQATRQSTTEDGDEGDLPEILPTLQKR</sequence>
<gene>
    <name evidence="6" type="ORF">J8C05_12850</name>
</gene>
<comment type="similarity">
    <text evidence="1">Belongs to the heat shock protein 70 family.</text>
</comment>
<organism evidence="6 7">
    <name type="scientific">Chloracidobacterium sp. N</name>
    <dbReference type="NCBI Taxonomy" id="2821540"/>
    <lineage>
        <taxon>Bacteria</taxon>
        <taxon>Pseudomonadati</taxon>
        <taxon>Acidobacteriota</taxon>
        <taxon>Terriglobia</taxon>
        <taxon>Terriglobales</taxon>
        <taxon>Acidobacteriaceae</taxon>
        <taxon>Chloracidobacterium</taxon>
        <taxon>Chloracidobacterium aggregatum</taxon>
    </lineage>
</organism>
<feature type="repeat" description="TPR" evidence="4">
    <location>
        <begin position="642"/>
        <end position="675"/>
    </location>
</feature>
<evidence type="ECO:0000256" key="5">
    <source>
        <dbReference type="SAM" id="MobiDB-lite"/>
    </source>
</evidence>
<dbReference type="InterPro" id="IPR043129">
    <property type="entry name" value="ATPase_NBD"/>
</dbReference>
<keyword evidence="2" id="KW-0547">Nucleotide-binding</keyword>
<keyword evidence="4" id="KW-0802">TPR repeat</keyword>
<dbReference type="SMART" id="SM00028">
    <property type="entry name" value="TPR"/>
    <property type="match status" value="3"/>
</dbReference>
<evidence type="ECO:0000313" key="7">
    <source>
        <dbReference type="Proteomes" id="UP000677668"/>
    </source>
</evidence>
<dbReference type="SUPFAM" id="SSF53067">
    <property type="entry name" value="Actin-like ATPase domain"/>
    <property type="match status" value="2"/>
</dbReference>
<evidence type="ECO:0000256" key="3">
    <source>
        <dbReference type="ARBA" id="ARBA00022840"/>
    </source>
</evidence>
<protein>
    <submittedName>
        <fullName evidence="6">Hsp70 family protein</fullName>
    </submittedName>
</protein>
<evidence type="ECO:0000313" key="6">
    <source>
        <dbReference type="EMBL" id="QUV95705.1"/>
    </source>
</evidence>
<dbReference type="EMBL" id="CP072643">
    <property type="protein sequence ID" value="QUV95705.1"/>
    <property type="molecule type" value="Genomic_DNA"/>
</dbReference>
<feature type="region of interest" description="Disordered" evidence="5">
    <location>
        <begin position="771"/>
        <end position="805"/>
    </location>
</feature>
<reference evidence="6 7" key="1">
    <citation type="submission" date="2021-03" db="EMBL/GenBank/DDBJ databases">
        <title>Genomic and phenotypic characterization of Chloracidobacterium isolates provides evidence for multiple species.</title>
        <authorList>
            <person name="Saini M.K."/>
            <person name="Costas A.M.G."/>
            <person name="Tank M."/>
            <person name="Bryant D.A."/>
        </authorList>
    </citation>
    <scope>NUCLEOTIDE SEQUENCE [LARGE SCALE GENOMIC DNA]</scope>
    <source>
        <strain evidence="6 7">N</strain>
    </source>
</reference>
<name>A0ABX8B4Y7_9BACT</name>
<dbReference type="PROSITE" id="PS50005">
    <property type="entry name" value="TPR"/>
    <property type="match status" value="1"/>
</dbReference>
<accession>A0ABX8B4Y7</accession>
<dbReference type="Gene3D" id="1.25.40.10">
    <property type="entry name" value="Tetratricopeptide repeat domain"/>
    <property type="match status" value="1"/>
</dbReference>
<dbReference type="Pfam" id="PF00012">
    <property type="entry name" value="HSP70"/>
    <property type="match status" value="2"/>
</dbReference>
<keyword evidence="3" id="KW-0067">ATP-binding</keyword>
<dbReference type="InterPro" id="IPR011990">
    <property type="entry name" value="TPR-like_helical_dom_sf"/>
</dbReference>
<evidence type="ECO:0000256" key="2">
    <source>
        <dbReference type="ARBA" id="ARBA00022741"/>
    </source>
</evidence>
<evidence type="ECO:0000256" key="1">
    <source>
        <dbReference type="ARBA" id="ARBA00007381"/>
    </source>
</evidence>
<dbReference type="Pfam" id="PF12895">
    <property type="entry name" value="ANAPC3"/>
    <property type="match status" value="1"/>
</dbReference>
<evidence type="ECO:0000256" key="4">
    <source>
        <dbReference type="PROSITE-ProRule" id="PRU00339"/>
    </source>
</evidence>
<dbReference type="InterPro" id="IPR019734">
    <property type="entry name" value="TPR_rpt"/>
</dbReference>
<dbReference type="RefSeq" id="WP_211423913.1">
    <property type="nucleotide sequence ID" value="NZ_CP072643.1"/>
</dbReference>
<dbReference type="Gene3D" id="3.30.420.40">
    <property type="match status" value="2"/>
</dbReference>
<dbReference type="InterPro" id="IPR018181">
    <property type="entry name" value="Heat_shock_70_CS"/>
</dbReference>
<proteinExistence type="inferred from homology"/>
<dbReference type="PANTHER" id="PTHR19375">
    <property type="entry name" value="HEAT SHOCK PROTEIN 70KDA"/>
    <property type="match status" value="1"/>
</dbReference>
<keyword evidence="7" id="KW-1185">Reference proteome</keyword>